<evidence type="ECO:0000259" key="10">
    <source>
        <dbReference type="PROSITE" id="PS50177"/>
    </source>
</evidence>
<dbReference type="SUPFAM" id="SSF54427">
    <property type="entry name" value="NTF2-like"/>
    <property type="match status" value="1"/>
</dbReference>
<dbReference type="SUPFAM" id="SSF54928">
    <property type="entry name" value="RNA-binding domain, RBD"/>
    <property type="match status" value="1"/>
</dbReference>
<dbReference type="InterPro" id="IPR032710">
    <property type="entry name" value="NTF2-like_dom_sf"/>
</dbReference>
<evidence type="ECO:0000256" key="4">
    <source>
        <dbReference type="ARBA" id="ARBA00022614"/>
    </source>
</evidence>
<dbReference type="PROSITE" id="PS50177">
    <property type="entry name" value="NTF2_DOMAIN"/>
    <property type="match status" value="1"/>
</dbReference>
<dbReference type="Gene3D" id="1.10.8.10">
    <property type="entry name" value="DNA helicase RuvA subunit, C-terminal domain"/>
    <property type="match status" value="1"/>
</dbReference>
<feature type="domain" description="TAP-C" evidence="11">
    <location>
        <begin position="574"/>
        <end position="628"/>
    </location>
</feature>
<evidence type="ECO:0000256" key="9">
    <source>
        <dbReference type="SAM" id="MobiDB-lite"/>
    </source>
</evidence>
<dbReference type="Pfam" id="PF03943">
    <property type="entry name" value="TAP_C"/>
    <property type="match status" value="1"/>
</dbReference>
<evidence type="ECO:0000256" key="2">
    <source>
        <dbReference type="ARBA" id="ARBA00009285"/>
    </source>
</evidence>
<comment type="similarity">
    <text evidence="2">Belongs to the NXF family.</text>
</comment>
<dbReference type="InterPro" id="IPR035979">
    <property type="entry name" value="RBD_domain_sf"/>
</dbReference>
<keyword evidence="5" id="KW-0677">Repeat</keyword>
<dbReference type="FunFam" id="3.80.10.10:FF:000384">
    <property type="entry name" value="Nuclear RNA export factor 1"/>
    <property type="match status" value="1"/>
</dbReference>
<evidence type="ECO:0000256" key="1">
    <source>
        <dbReference type="ARBA" id="ARBA00004642"/>
    </source>
</evidence>
<proteinExistence type="inferred from homology"/>
<dbReference type="Pfam" id="PF24048">
    <property type="entry name" value="LRR_NXF1-5"/>
    <property type="match status" value="1"/>
</dbReference>
<dbReference type="InterPro" id="IPR015245">
    <property type="entry name" value="Tap_RNA-bd"/>
</dbReference>
<dbReference type="Gene3D" id="3.10.450.50">
    <property type="match status" value="1"/>
</dbReference>
<dbReference type="InterPro" id="IPR005637">
    <property type="entry name" value="TAP_C_dom"/>
</dbReference>
<feature type="region of interest" description="Disordered" evidence="9">
    <location>
        <begin position="75"/>
        <end position="94"/>
    </location>
</feature>
<evidence type="ECO:0000256" key="3">
    <source>
        <dbReference type="ARBA" id="ARBA00022448"/>
    </source>
</evidence>
<dbReference type="InterPro" id="IPR002075">
    <property type="entry name" value="NTF2_dom"/>
</dbReference>
<keyword evidence="8" id="KW-0539">Nucleus</keyword>
<dbReference type="Gene3D" id="3.80.10.10">
    <property type="entry name" value="Ribonuclease Inhibitor"/>
    <property type="match status" value="1"/>
</dbReference>
<dbReference type="Pfam" id="PF09162">
    <property type="entry name" value="Tap-RNA_bind"/>
    <property type="match status" value="1"/>
</dbReference>
<dbReference type="RefSeq" id="XP_030762894.1">
    <property type="nucleotide sequence ID" value="XM_030907034.1"/>
</dbReference>
<evidence type="ECO:0000313" key="13">
    <source>
        <dbReference type="RefSeq" id="XP_030762894.1"/>
    </source>
</evidence>
<dbReference type="SUPFAM" id="SSF46934">
    <property type="entry name" value="UBA-like"/>
    <property type="match status" value="1"/>
</dbReference>
<evidence type="ECO:0000256" key="7">
    <source>
        <dbReference type="ARBA" id="ARBA00022884"/>
    </source>
</evidence>
<dbReference type="GO" id="GO:0016973">
    <property type="term" value="P:poly(A)+ mRNA export from nucleus"/>
    <property type="evidence" value="ECO:0007669"/>
    <property type="project" value="TreeGrafter"/>
</dbReference>
<dbReference type="GO" id="GO:0005635">
    <property type="term" value="C:nuclear envelope"/>
    <property type="evidence" value="ECO:0007669"/>
    <property type="project" value="UniProtKB-ARBA"/>
</dbReference>
<feature type="domain" description="NTF2" evidence="10">
    <location>
        <begin position="370"/>
        <end position="523"/>
    </location>
</feature>
<dbReference type="GO" id="GO:0005654">
    <property type="term" value="C:nucleoplasm"/>
    <property type="evidence" value="ECO:0007669"/>
    <property type="project" value="UniProtKB-SubCell"/>
</dbReference>
<sequence>MPKPGFKKQWKREHDDRAIDTHGNYEQRRVTFKLGRGHGGFNNKYKNKDLSNAIRDHLEEEDIDMNLGSVSGKNFRRSGGYKKGKGHRGSPTPGNYRKLLECQSGWYKVSIPYGGNQEKSFLQKLFLDKVAPLSFWPIAWQTNGTTVIFYVDEYKVAEKLLSLDKQVQLPTGYRLIVKVHPGSPNISYQDLEYSKEKLKLVLAKRYNTNNKALDLSKFHADPELQDMCFALYKPIILSTVMDIVAQNIPDLEAISLNNNRLMNLETLKNGFKKTPHVKILHLANNKIRDVANLDALMKLPVIDLVLDGNPLCNKFRDKDTYISEVRKRFPKCIKLDGIDLPPPISFDISEETHLPDGQQTFLCNSEGEVIVRQFLEQYFQIYDTENRQPLLQAYHEHAVFSLTMAYPYGYGKEKNVSWLNWYNTDNRNILKLTDGDRRFKLLRQGHLSVVSYLQEMPQTKHDIHSFTVDLTIFTPHMISLTISGMYKELKSGHKIPPTRFFFRTLVIVPAGTGFCIANDLLHVSNATPDQAKEAFKTPSLPTPPSGTAAPPSTPEASPIIPPVSVAVSPILDKSTKEEMVKQIALKTGMNWEWSLKCLEGNDWDFVRAVGVFENLQSQGRIPVDAFVK</sequence>
<dbReference type="InterPro" id="IPR012677">
    <property type="entry name" value="Nucleotide-bd_a/b_plait_sf"/>
</dbReference>
<keyword evidence="12" id="KW-1185">Reference proteome</keyword>
<dbReference type="SUPFAM" id="SSF52058">
    <property type="entry name" value="L domain-like"/>
    <property type="match status" value="1"/>
</dbReference>
<dbReference type="InterPro" id="IPR001611">
    <property type="entry name" value="Leu-rich_rpt"/>
</dbReference>
<keyword evidence="4" id="KW-0433">Leucine-rich repeat</keyword>
<dbReference type="AlphaFoldDB" id="A0A6J2YID5"/>
<dbReference type="PANTHER" id="PTHR10662">
    <property type="entry name" value="NUCLEAR RNA EXPORT FACTOR"/>
    <property type="match status" value="1"/>
</dbReference>
<reference evidence="13" key="1">
    <citation type="submission" date="2025-08" db="UniProtKB">
        <authorList>
            <consortium name="RefSeq"/>
        </authorList>
    </citation>
    <scope>IDENTIFICATION</scope>
    <source>
        <tissue evidence="13">Gonads</tissue>
    </source>
</reference>
<dbReference type="InterPro" id="IPR030217">
    <property type="entry name" value="NXF_fam"/>
</dbReference>
<dbReference type="FunFam" id="1.10.8.10:FF:000018">
    <property type="entry name" value="Nuclear RNA export factor 1"/>
    <property type="match status" value="1"/>
</dbReference>
<dbReference type="FunCoup" id="A0A6J2YID5">
    <property type="interactions" value="1064"/>
</dbReference>
<dbReference type="Pfam" id="PF22602">
    <property type="entry name" value="NXF_NTF2"/>
    <property type="match status" value="1"/>
</dbReference>
<dbReference type="PANTHER" id="PTHR10662:SF22">
    <property type="entry name" value="NUCLEAR RNA EXPORT FACTOR 1"/>
    <property type="match status" value="1"/>
</dbReference>
<accession>A0A6J2YID5</accession>
<organism evidence="12 13">
    <name type="scientific">Sitophilus oryzae</name>
    <name type="common">Rice weevil</name>
    <name type="synonym">Curculio oryzae</name>
    <dbReference type="NCBI Taxonomy" id="7048"/>
    <lineage>
        <taxon>Eukaryota</taxon>
        <taxon>Metazoa</taxon>
        <taxon>Ecdysozoa</taxon>
        <taxon>Arthropoda</taxon>
        <taxon>Hexapoda</taxon>
        <taxon>Insecta</taxon>
        <taxon>Pterygota</taxon>
        <taxon>Neoptera</taxon>
        <taxon>Endopterygota</taxon>
        <taxon>Coleoptera</taxon>
        <taxon>Polyphaga</taxon>
        <taxon>Cucujiformia</taxon>
        <taxon>Curculionidae</taxon>
        <taxon>Dryophthorinae</taxon>
        <taxon>Sitophilus</taxon>
    </lineage>
</organism>
<evidence type="ECO:0000313" key="12">
    <source>
        <dbReference type="Proteomes" id="UP000504635"/>
    </source>
</evidence>
<dbReference type="InterPro" id="IPR057125">
    <property type="entry name" value="NXF1/2/3/5-like_LRR"/>
</dbReference>
<name>A0A6J2YID5_SITOR</name>
<dbReference type="GO" id="GO:0003723">
    <property type="term" value="F:RNA binding"/>
    <property type="evidence" value="ECO:0007669"/>
    <property type="project" value="UniProtKB-KW"/>
</dbReference>
<gene>
    <name evidence="13" type="primary">LOC115887574</name>
</gene>
<dbReference type="KEGG" id="soy:115887574"/>
<dbReference type="InterPro" id="IPR009060">
    <property type="entry name" value="UBA-like_sf"/>
</dbReference>
<dbReference type="InParanoid" id="A0A6J2YID5"/>
<protein>
    <submittedName>
        <fullName evidence="13">Nuclear RNA export factor 1-like</fullName>
    </submittedName>
</protein>
<keyword evidence="6" id="KW-0509">mRNA transport</keyword>
<dbReference type="Gene3D" id="3.30.70.330">
    <property type="match status" value="1"/>
</dbReference>
<dbReference type="InterPro" id="IPR018222">
    <property type="entry name" value="Nuclear_transport_factor_2_euk"/>
</dbReference>
<dbReference type="InterPro" id="IPR032675">
    <property type="entry name" value="LRR_dom_sf"/>
</dbReference>
<keyword evidence="3" id="KW-0813">Transport</keyword>
<dbReference type="GeneID" id="115887574"/>
<dbReference type="OrthoDB" id="25872at2759"/>
<comment type="subcellular location">
    <subcellularLocation>
        <location evidence="1">Nucleus</location>
        <location evidence="1">Nucleoplasm</location>
    </subcellularLocation>
</comment>
<dbReference type="FunFam" id="3.10.450.50:FF:000004">
    <property type="entry name" value="Nuclear RNA export factor 1"/>
    <property type="match status" value="1"/>
</dbReference>
<evidence type="ECO:0000256" key="5">
    <source>
        <dbReference type="ARBA" id="ARBA00022737"/>
    </source>
</evidence>
<dbReference type="SMART" id="SM00804">
    <property type="entry name" value="TAP_C"/>
    <property type="match status" value="1"/>
</dbReference>
<feature type="compositionally biased region" description="Low complexity" evidence="9">
    <location>
        <begin position="545"/>
        <end position="560"/>
    </location>
</feature>
<dbReference type="PROSITE" id="PS51281">
    <property type="entry name" value="TAP_C"/>
    <property type="match status" value="1"/>
</dbReference>
<evidence type="ECO:0000259" key="11">
    <source>
        <dbReference type="PROSITE" id="PS51281"/>
    </source>
</evidence>
<feature type="region of interest" description="Disordered" evidence="9">
    <location>
        <begin position="533"/>
        <end position="560"/>
    </location>
</feature>
<dbReference type="CDD" id="cd14342">
    <property type="entry name" value="UBA_TAP-C"/>
    <property type="match status" value="1"/>
</dbReference>
<dbReference type="Proteomes" id="UP000504635">
    <property type="component" value="Unplaced"/>
</dbReference>
<feature type="compositionally biased region" description="Basic residues" evidence="9">
    <location>
        <begin position="75"/>
        <end position="88"/>
    </location>
</feature>
<evidence type="ECO:0000256" key="6">
    <source>
        <dbReference type="ARBA" id="ARBA00022816"/>
    </source>
</evidence>
<dbReference type="GO" id="GO:0005737">
    <property type="term" value="C:cytoplasm"/>
    <property type="evidence" value="ECO:0007669"/>
    <property type="project" value="InterPro"/>
</dbReference>
<keyword evidence="7" id="KW-0694">RNA-binding</keyword>
<dbReference type="PROSITE" id="PS51450">
    <property type="entry name" value="LRR"/>
    <property type="match status" value="1"/>
</dbReference>
<evidence type="ECO:0000256" key="8">
    <source>
        <dbReference type="ARBA" id="ARBA00023242"/>
    </source>
</evidence>